<dbReference type="InterPro" id="IPR029045">
    <property type="entry name" value="ClpP/crotonase-like_dom_sf"/>
</dbReference>
<keyword evidence="3" id="KW-0808">Transferase</keyword>
<dbReference type="PANTHER" id="PTHR43842:SF2">
    <property type="entry name" value="PROPIONYL-COA CARBOXYLASE BETA CHAIN, MITOCHONDRIAL"/>
    <property type="match status" value="1"/>
</dbReference>
<gene>
    <name evidence="3" type="ORF">ABDJ40_11265</name>
</gene>
<feature type="domain" description="Acetyl-coenzyme A carboxylase carboxyl transferase subunit beta" evidence="2">
    <location>
        <begin position="72"/>
        <end position="463"/>
    </location>
</feature>
<protein>
    <submittedName>
        <fullName evidence="3">Carboxyl transferase domain-containing protein</fullName>
    </submittedName>
</protein>
<keyword evidence="4" id="KW-1185">Reference proteome</keyword>
<dbReference type="GO" id="GO:0016740">
    <property type="term" value="F:transferase activity"/>
    <property type="evidence" value="ECO:0007669"/>
    <property type="project" value="UniProtKB-KW"/>
</dbReference>
<dbReference type="PANTHER" id="PTHR43842">
    <property type="entry name" value="PROPIONYL-COA CARBOXYLASE BETA CHAIN"/>
    <property type="match status" value="1"/>
</dbReference>
<evidence type="ECO:0000313" key="3">
    <source>
        <dbReference type="EMBL" id="MEO3713342.1"/>
    </source>
</evidence>
<keyword evidence="1" id="KW-1133">Transmembrane helix</keyword>
<dbReference type="Gene3D" id="3.90.226.10">
    <property type="entry name" value="2-enoyl-CoA Hydratase, Chain A, domain 1"/>
    <property type="match status" value="2"/>
</dbReference>
<dbReference type="InterPro" id="IPR051047">
    <property type="entry name" value="AccD/PCCB"/>
</dbReference>
<comment type="caution">
    <text evidence="3">The sequence shown here is derived from an EMBL/GenBank/DDBJ whole genome shotgun (WGS) entry which is preliminary data.</text>
</comment>
<dbReference type="RefSeq" id="WP_347609688.1">
    <property type="nucleotide sequence ID" value="NZ_JBDPZC010000004.1"/>
</dbReference>
<evidence type="ECO:0000256" key="1">
    <source>
        <dbReference type="SAM" id="Phobius"/>
    </source>
</evidence>
<accession>A0ABV0GE71</accession>
<dbReference type="InterPro" id="IPR034733">
    <property type="entry name" value="AcCoA_carboxyl_beta"/>
</dbReference>
<dbReference type="Pfam" id="PF01039">
    <property type="entry name" value="Carboxyl_trans"/>
    <property type="match status" value="1"/>
</dbReference>
<proteinExistence type="predicted"/>
<feature type="transmembrane region" description="Helical" evidence="1">
    <location>
        <begin position="150"/>
        <end position="172"/>
    </location>
</feature>
<organism evidence="3 4">
    <name type="scientific">Roseateles flavus</name>
    <dbReference type="NCBI Taxonomy" id="3149041"/>
    <lineage>
        <taxon>Bacteria</taxon>
        <taxon>Pseudomonadati</taxon>
        <taxon>Pseudomonadota</taxon>
        <taxon>Betaproteobacteria</taxon>
        <taxon>Burkholderiales</taxon>
        <taxon>Sphaerotilaceae</taxon>
        <taxon>Roseateles</taxon>
    </lineage>
</organism>
<sequence length="481" mass="53020">MIPQAERLEQRAERPVSSEETEYHWISERVSDCAFLGPLRDQLGSVAEFFVPRSTAQVQRSALDGTWLLRTTFQGHAVALIWSDFRVKGGSIGKDISHRLCAFLQALSAFNLPLVIKVSSLGVRFMEGRTVFEPAFSVLPAIDRYRRRNLVITLGHGNVLGIGVLIFGLGHYRLTVREDTFVNLTGPEVCRMVFGSGVKFDDIAAAEHQFRRTDLIHELADDLPGGLARVGELLTAFHGTAPGLSPQCQEEAAADTDEERPAIDRLISSFTDGYVELFRQYDDRLRAYIAVIGGQKFGILANPVGNSNNMIRARSLALFSEALTLFQQLKLPVLSLLDTPGADPRMDGNNLQLIERMLGVAEQIIQYPYGKLGIVVGRAFGGACVLGFPKVFGSQHLFGLEGSTMGIMHEKIINQLLAGSAKLKEQWDSVAQTQAPNLDDLIASGAVDAVIRKTDIRRYVSCFLLEPSRSSKNILRQLSPH</sequence>
<evidence type="ECO:0000313" key="4">
    <source>
        <dbReference type="Proteomes" id="UP001462640"/>
    </source>
</evidence>
<keyword evidence="1" id="KW-0472">Membrane</keyword>
<keyword evidence="1" id="KW-0812">Transmembrane</keyword>
<dbReference type="Proteomes" id="UP001462640">
    <property type="component" value="Unassembled WGS sequence"/>
</dbReference>
<reference evidence="3 4" key="1">
    <citation type="submission" date="2024-05" db="EMBL/GenBank/DDBJ databases">
        <title>Roseateles sp. 2.12 16S ribosomal RNA gene Genome sequencing and assembly.</title>
        <authorList>
            <person name="Woo H."/>
        </authorList>
    </citation>
    <scope>NUCLEOTIDE SEQUENCE [LARGE SCALE GENOMIC DNA]</scope>
    <source>
        <strain evidence="3 4">2.12</strain>
    </source>
</reference>
<dbReference type="SUPFAM" id="SSF52096">
    <property type="entry name" value="ClpP/crotonase"/>
    <property type="match status" value="2"/>
</dbReference>
<dbReference type="EMBL" id="JBDPZC010000004">
    <property type="protein sequence ID" value="MEO3713342.1"/>
    <property type="molecule type" value="Genomic_DNA"/>
</dbReference>
<evidence type="ECO:0000259" key="2">
    <source>
        <dbReference type="Pfam" id="PF01039"/>
    </source>
</evidence>
<name>A0ABV0GE71_9BURK</name>